<dbReference type="PANTHER" id="PTHR46098">
    <property type="entry name" value="TRNA (CYTOSINE(38)-C(5))-METHYLTRANSFERASE"/>
    <property type="match status" value="1"/>
</dbReference>
<evidence type="ECO:0000256" key="2">
    <source>
        <dbReference type="ARBA" id="ARBA00022603"/>
    </source>
</evidence>
<dbReference type="EC" id="2.1.1.37" evidence="1"/>
<dbReference type="PROSITE" id="PS51679">
    <property type="entry name" value="SAM_MT_C5"/>
    <property type="match status" value="1"/>
</dbReference>
<dbReference type="PRINTS" id="PR00105">
    <property type="entry name" value="C5METTRFRASE"/>
</dbReference>
<keyword evidence="3 6" id="KW-0808">Transferase</keyword>
<gene>
    <name evidence="7" type="primary">banIM</name>
    <name evidence="7" type="ORF">NCTC10122_00159</name>
</gene>
<evidence type="ECO:0000256" key="4">
    <source>
        <dbReference type="ARBA" id="ARBA00022691"/>
    </source>
</evidence>
<comment type="similarity">
    <text evidence="6">Belongs to the class I-like SAM-binding methyltransferase superfamily. C5-methyltransferase family.</text>
</comment>
<evidence type="ECO:0000256" key="5">
    <source>
        <dbReference type="ARBA" id="ARBA00022747"/>
    </source>
</evidence>
<dbReference type="SUPFAM" id="SSF53335">
    <property type="entry name" value="S-adenosyl-L-methionine-dependent methyltransferases"/>
    <property type="match status" value="1"/>
</dbReference>
<accession>A0A449A8L5</accession>
<evidence type="ECO:0000313" key="8">
    <source>
        <dbReference type="Proteomes" id="UP000290942"/>
    </source>
</evidence>
<dbReference type="GO" id="GO:0003886">
    <property type="term" value="F:DNA (cytosine-5-)-methyltransferase activity"/>
    <property type="evidence" value="ECO:0007669"/>
    <property type="project" value="UniProtKB-EC"/>
</dbReference>
<dbReference type="InterPro" id="IPR029063">
    <property type="entry name" value="SAM-dependent_MTases_sf"/>
</dbReference>
<name>A0A449A8L5_9BACT</name>
<dbReference type="InterPro" id="IPR050750">
    <property type="entry name" value="C5-MTase"/>
</dbReference>
<dbReference type="Gene3D" id="3.40.50.150">
    <property type="entry name" value="Vaccinia Virus protein VP39"/>
    <property type="match status" value="1"/>
</dbReference>
<keyword evidence="4 6" id="KW-0949">S-adenosyl-L-methionine</keyword>
<reference evidence="7 8" key="1">
    <citation type="submission" date="2019-01" db="EMBL/GenBank/DDBJ databases">
        <authorList>
            <consortium name="Pathogen Informatics"/>
        </authorList>
    </citation>
    <scope>NUCLEOTIDE SEQUENCE [LARGE SCALE GENOMIC DNA]</scope>
    <source>
        <strain evidence="7 8">NCTC10122</strain>
    </source>
</reference>
<evidence type="ECO:0000256" key="1">
    <source>
        <dbReference type="ARBA" id="ARBA00011975"/>
    </source>
</evidence>
<dbReference type="InterPro" id="IPR001525">
    <property type="entry name" value="C5_MeTfrase"/>
</dbReference>
<dbReference type="AlphaFoldDB" id="A0A449A8L5"/>
<dbReference type="PANTHER" id="PTHR46098:SF1">
    <property type="entry name" value="TRNA (CYTOSINE(38)-C(5))-METHYLTRANSFERASE"/>
    <property type="match status" value="1"/>
</dbReference>
<dbReference type="Pfam" id="PF00145">
    <property type="entry name" value="DNA_methylase"/>
    <property type="match status" value="1"/>
</dbReference>
<keyword evidence="5" id="KW-0680">Restriction system</keyword>
<evidence type="ECO:0000313" key="7">
    <source>
        <dbReference type="EMBL" id="VEU60564.1"/>
    </source>
</evidence>
<organism evidence="7 8">
    <name type="scientific">Mycoplasmopsis bovigenitalium</name>
    <dbReference type="NCBI Taxonomy" id="2112"/>
    <lineage>
        <taxon>Bacteria</taxon>
        <taxon>Bacillati</taxon>
        <taxon>Mycoplasmatota</taxon>
        <taxon>Mycoplasmoidales</taxon>
        <taxon>Metamycoplasmataceae</taxon>
        <taxon>Mycoplasmopsis</taxon>
    </lineage>
</organism>
<proteinExistence type="inferred from homology"/>
<evidence type="ECO:0000256" key="6">
    <source>
        <dbReference type="PROSITE-ProRule" id="PRU01016"/>
    </source>
</evidence>
<protein>
    <recommendedName>
        <fullName evidence="1">DNA (cytosine-5-)-methyltransferase</fullName>
        <ecNumber evidence="1">2.1.1.37</ecNumber>
    </recommendedName>
</protein>
<dbReference type="Proteomes" id="UP000290942">
    <property type="component" value="Chromosome"/>
</dbReference>
<sequence length="241" mass="28005">MNQNTRSGLLYEVERILNENTDRLPKILLLENVKALVSKKFIGDFEKWIGILDKIGYKSKYKVLNAANYGSSQNRERVFMVSILKSEKIDFEFPNEEIQIKSKLNKIINNPYDGNNLNHLFNYKMSEFVKTKNNIVKSKLGDYTNFNSEAYIYKTDSLGPTLTASGANSRLKFYFEKENIIRYINEIEAYQYMGFDINDALKIKESKLISPNKMIFTAGNSICVEVLEAIFKTIKECYERK</sequence>
<dbReference type="GO" id="GO:0032259">
    <property type="term" value="P:methylation"/>
    <property type="evidence" value="ECO:0007669"/>
    <property type="project" value="UniProtKB-KW"/>
</dbReference>
<dbReference type="EMBL" id="LR214970">
    <property type="protein sequence ID" value="VEU60564.1"/>
    <property type="molecule type" value="Genomic_DNA"/>
</dbReference>
<comment type="caution">
    <text evidence="6">Lacks conserved residue(s) required for the propagation of feature annotation.</text>
</comment>
<evidence type="ECO:0000256" key="3">
    <source>
        <dbReference type="ARBA" id="ARBA00022679"/>
    </source>
</evidence>
<dbReference type="Gene3D" id="3.90.120.10">
    <property type="entry name" value="DNA Methylase, subunit A, domain 2"/>
    <property type="match status" value="1"/>
</dbReference>
<dbReference type="GO" id="GO:0009307">
    <property type="term" value="P:DNA restriction-modification system"/>
    <property type="evidence" value="ECO:0007669"/>
    <property type="project" value="UniProtKB-KW"/>
</dbReference>
<keyword evidence="2 6" id="KW-0489">Methyltransferase</keyword>